<keyword evidence="2" id="KW-1133">Transmembrane helix</keyword>
<evidence type="ECO:0000256" key="1">
    <source>
        <dbReference type="ARBA" id="ARBA00038494"/>
    </source>
</evidence>
<dbReference type="InterPro" id="IPR029044">
    <property type="entry name" value="Nucleotide-diphossugar_trans"/>
</dbReference>
<proteinExistence type="inferred from homology"/>
<protein>
    <submittedName>
        <fullName evidence="4">Glycosyltransferase involved in cell wall biosynthesis</fullName>
    </submittedName>
</protein>
<dbReference type="PANTHER" id="PTHR43630:SF2">
    <property type="entry name" value="GLYCOSYLTRANSFERASE"/>
    <property type="match status" value="1"/>
</dbReference>
<dbReference type="InterPro" id="IPR001173">
    <property type="entry name" value="Glyco_trans_2-like"/>
</dbReference>
<keyword evidence="2" id="KW-0472">Membrane</keyword>
<evidence type="ECO:0000313" key="4">
    <source>
        <dbReference type="EMBL" id="RBP45327.1"/>
    </source>
</evidence>
<feature type="transmembrane region" description="Helical" evidence="2">
    <location>
        <begin position="202"/>
        <end position="222"/>
    </location>
</feature>
<organism evidence="4 5">
    <name type="scientific">Roseimicrobium gellanilyticum</name>
    <dbReference type="NCBI Taxonomy" id="748857"/>
    <lineage>
        <taxon>Bacteria</taxon>
        <taxon>Pseudomonadati</taxon>
        <taxon>Verrucomicrobiota</taxon>
        <taxon>Verrucomicrobiia</taxon>
        <taxon>Verrucomicrobiales</taxon>
        <taxon>Verrucomicrobiaceae</taxon>
        <taxon>Roseimicrobium</taxon>
    </lineage>
</organism>
<dbReference type="SUPFAM" id="SSF53448">
    <property type="entry name" value="Nucleotide-diphospho-sugar transferases"/>
    <property type="match status" value="1"/>
</dbReference>
<keyword evidence="2" id="KW-0812">Transmembrane</keyword>
<keyword evidence="4" id="KW-0808">Transferase</keyword>
<feature type="domain" description="Glycosyltransferase 2-like" evidence="3">
    <location>
        <begin position="10"/>
        <end position="96"/>
    </location>
</feature>
<dbReference type="Pfam" id="PF00535">
    <property type="entry name" value="Glycos_transf_2"/>
    <property type="match status" value="1"/>
</dbReference>
<name>A0A366HPB0_9BACT</name>
<accession>A0A366HPB0</accession>
<dbReference type="Proteomes" id="UP000253426">
    <property type="component" value="Unassembled WGS sequence"/>
</dbReference>
<sequence>MDLSQITPLIITYNEEANIGRVLAKLTWAKDIVIIDSGSTDKTLELVAGHPQARVLTRKFDSFASQCNFGLTQIRTPWVLSLDADYLVGDGFEAEVDQLDENVSGYRANFCYCIYGKALRGTLYPPRVVLYQTARASYEPDGHGHRVKVSGELHWLSSIIYHDDRKPLQRWLGSQLVYAEQEAEHLLRPPASGLNFADRLRLRIFVAPPLVFLYTLLWKGLLLDGFAGWHYVFQRTLAELMLSLKILDRKLRGS</sequence>
<keyword evidence="5" id="KW-1185">Reference proteome</keyword>
<dbReference type="AlphaFoldDB" id="A0A366HPB0"/>
<dbReference type="Gene3D" id="3.90.550.10">
    <property type="entry name" value="Spore Coat Polysaccharide Biosynthesis Protein SpsA, Chain A"/>
    <property type="match status" value="1"/>
</dbReference>
<dbReference type="CDD" id="cd02511">
    <property type="entry name" value="Beta4Glucosyltransferase"/>
    <property type="match status" value="1"/>
</dbReference>
<dbReference type="OrthoDB" id="9815923at2"/>
<dbReference type="GO" id="GO:0016740">
    <property type="term" value="F:transferase activity"/>
    <property type="evidence" value="ECO:0007669"/>
    <property type="project" value="UniProtKB-KW"/>
</dbReference>
<reference evidence="4 5" key="1">
    <citation type="submission" date="2018-06" db="EMBL/GenBank/DDBJ databases">
        <title>Genomic Encyclopedia of Type Strains, Phase IV (KMG-IV): sequencing the most valuable type-strain genomes for metagenomic binning, comparative biology and taxonomic classification.</title>
        <authorList>
            <person name="Goeker M."/>
        </authorList>
    </citation>
    <scope>NUCLEOTIDE SEQUENCE [LARGE SCALE GENOMIC DNA]</scope>
    <source>
        <strain evidence="4 5">DSM 25532</strain>
    </source>
</reference>
<evidence type="ECO:0000256" key="2">
    <source>
        <dbReference type="SAM" id="Phobius"/>
    </source>
</evidence>
<gene>
    <name evidence="4" type="ORF">DES53_103325</name>
</gene>
<comment type="caution">
    <text evidence="4">The sequence shown here is derived from an EMBL/GenBank/DDBJ whole genome shotgun (WGS) entry which is preliminary data.</text>
</comment>
<comment type="similarity">
    <text evidence="1">Belongs to the glycosyltransferase 2 family. WaaE/KdtX subfamily.</text>
</comment>
<dbReference type="PANTHER" id="PTHR43630">
    <property type="entry name" value="POLY-BETA-1,6-N-ACETYL-D-GLUCOSAMINE SYNTHASE"/>
    <property type="match status" value="1"/>
</dbReference>
<evidence type="ECO:0000313" key="5">
    <source>
        <dbReference type="Proteomes" id="UP000253426"/>
    </source>
</evidence>
<dbReference type="EMBL" id="QNRR01000003">
    <property type="protein sequence ID" value="RBP45327.1"/>
    <property type="molecule type" value="Genomic_DNA"/>
</dbReference>
<evidence type="ECO:0000259" key="3">
    <source>
        <dbReference type="Pfam" id="PF00535"/>
    </source>
</evidence>
<dbReference type="RefSeq" id="WP_113958453.1">
    <property type="nucleotide sequence ID" value="NZ_QNRR01000003.1"/>
</dbReference>